<feature type="compositionally biased region" description="Basic and acidic residues" evidence="14">
    <location>
        <begin position="23"/>
        <end position="37"/>
    </location>
</feature>
<keyword evidence="7 13" id="KW-0653">Protein transport</keyword>
<dbReference type="InterPro" id="IPR001708">
    <property type="entry name" value="YidC/ALB3/OXA1/COX18"/>
</dbReference>
<evidence type="ECO:0000313" key="18">
    <source>
        <dbReference type="Proteomes" id="UP000236724"/>
    </source>
</evidence>
<dbReference type="AlphaFoldDB" id="A0A1H6F8N1"/>
<dbReference type="GO" id="GO:0032977">
    <property type="term" value="F:membrane insertase activity"/>
    <property type="evidence" value="ECO:0007669"/>
    <property type="project" value="InterPro"/>
</dbReference>
<dbReference type="NCBIfam" id="TIGR03593">
    <property type="entry name" value="yidC_nterm"/>
    <property type="match status" value="1"/>
</dbReference>
<gene>
    <name evidence="17" type="primary">yidC_1</name>
    <name evidence="13" type="synonym">yidC</name>
    <name evidence="17" type="ORF">MBHS_02312</name>
</gene>
<evidence type="ECO:0000256" key="2">
    <source>
        <dbReference type="ARBA" id="ARBA00010527"/>
    </source>
</evidence>
<reference evidence="17 18" key="1">
    <citation type="submission" date="2016-10" db="EMBL/GenBank/DDBJ databases">
        <authorList>
            <person name="de Groot N.N."/>
        </authorList>
    </citation>
    <scope>NUCLEOTIDE SEQUENCE [LARGE SCALE GENOMIC DNA]</scope>
    <source>
        <strain evidence="17">MBHS1</strain>
    </source>
</reference>
<dbReference type="InterPro" id="IPR028053">
    <property type="entry name" value="Membr_insert_YidC_N"/>
</dbReference>
<accession>A0A1H6F8N1</accession>
<feature type="compositionally biased region" description="Polar residues" evidence="14">
    <location>
        <begin position="38"/>
        <end position="47"/>
    </location>
</feature>
<dbReference type="GO" id="GO:0015031">
    <property type="term" value="P:protein transport"/>
    <property type="evidence" value="ECO:0007669"/>
    <property type="project" value="UniProtKB-KW"/>
</dbReference>
<evidence type="ECO:0000256" key="9">
    <source>
        <dbReference type="ARBA" id="ARBA00023136"/>
    </source>
</evidence>
<name>A0A1H6F8N1_9GAMM</name>
<evidence type="ECO:0000256" key="6">
    <source>
        <dbReference type="ARBA" id="ARBA00022692"/>
    </source>
</evidence>
<evidence type="ECO:0000256" key="7">
    <source>
        <dbReference type="ARBA" id="ARBA00022927"/>
    </source>
</evidence>
<feature type="region of interest" description="Disordered" evidence="14">
    <location>
        <begin position="1"/>
        <end position="53"/>
    </location>
</feature>
<dbReference type="PANTHER" id="PTHR12428:SF65">
    <property type="entry name" value="CYTOCHROME C OXIDASE ASSEMBLY PROTEIN COX18, MITOCHONDRIAL"/>
    <property type="match status" value="1"/>
</dbReference>
<dbReference type="PANTHER" id="PTHR12428">
    <property type="entry name" value="OXA1"/>
    <property type="match status" value="1"/>
</dbReference>
<evidence type="ECO:0000259" key="16">
    <source>
        <dbReference type="Pfam" id="PF14849"/>
    </source>
</evidence>
<dbReference type="NCBIfam" id="TIGR03592">
    <property type="entry name" value="yidC_oxa1_cterm"/>
    <property type="match status" value="1"/>
</dbReference>
<comment type="subcellular location">
    <subcellularLocation>
        <location evidence="1">Cell inner membrane</location>
        <topology evidence="1">Multi-pass membrane protein</topology>
    </subcellularLocation>
    <subcellularLocation>
        <location evidence="13">Cell membrane</location>
        <topology evidence="13">Multi-pass membrane protein</topology>
    </subcellularLocation>
</comment>
<evidence type="ECO:0000256" key="3">
    <source>
        <dbReference type="ARBA" id="ARBA00015325"/>
    </source>
</evidence>
<proteinExistence type="inferred from homology"/>
<evidence type="ECO:0000256" key="8">
    <source>
        <dbReference type="ARBA" id="ARBA00022989"/>
    </source>
</evidence>
<dbReference type="Proteomes" id="UP000236724">
    <property type="component" value="Unassembled WGS sequence"/>
</dbReference>
<feature type="domain" description="Membrane insertase YidC/Oxa/ALB C-terminal" evidence="15">
    <location>
        <begin position="366"/>
        <end position="568"/>
    </location>
</feature>
<dbReference type="NCBIfam" id="NF002356">
    <property type="entry name" value="PRK01318.2-3"/>
    <property type="match status" value="1"/>
</dbReference>
<keyword evidence="8 13" id="KW-1133">Transmembrane helix</keyword>
<evidence type="ECO:0000256" key="1">
    <source>
        <dbReference type="ARBA" id="ARBA00004429"/>
    </source>
</evidence>
<dbReference type="HAMAP" id="MF_01810">
    <property type="entry name" value="YidC_type1"/>
    <property type="match status" value="1"/>
</dbReference>
<dbReference type="GO" id="GO:0005886">
    <property type="term" value="C:plasma membrane"/>
    <property type="evidence" value="ECO:0007669"/>
    <property type="project" value="UniProtKB-SubCell"/>
</dbReference>
<dbReference type="EMBL" id="FMSV02000493">
    <property type="protein sequence ID" value="SEH06450.1"/>
    <property type="molecule type" value="Genomic_DNA"/>
</dbReference>
<keyword evidence="9 13" id="KW-0472">Membrane</keyword>
<evidence type="ECO:0000256" key="13">
    <source>
        <dbReference type="HAMAP-Rule" id="MF_01810"/>
    </source>
</evidence>
<dbReference type="GO" id="GO:0051205">
    <property type="term" value="P:protein insertion into membrane"/>
    <property type="evidence" value="ECO:0007669"/>
    <property type="project" value="TreeGrafter"/>
</dbReference>
<feature type="transmembrane region" description="Helical" evidence="13">
    <location>
        <begin position="489"/>
        <end position="508"/>
    </location>
</feature>
<dbReference type="CDD" id="cd20070">
    <property type="entry name" value="5TM_YidC_Alb3"/>
    <property type="match status" value="1"/>
</dbReference>
<dbReference type="Pfam" id="PF14849">
    <property type="entry name" value="YidC_periplas"/>
    <property type="match status" value="1"/>
</dbReference>
<evidence type="ECO:0000256" key="5">
    <source>
        <dbReference type="ARBA" id="ARBA00022475"/>
    </source>
</evidence>
<keyword evidence="6 13" id="KW-0812">Transmembrane</keyword>
<sequence length="612" mass="71114">MKPSEEEIAEAKRKQDSISVVRQDMERERMLELEKQKSQSTQNTDQLVSEDEAQEVKDERLKSKFGEFSLAATGEQEFTYLENDVLRLKISNKGGRVYSTELKDFQTHDSLPLILFDGDSTVFGFDFFTRENLAISTNNLFFSSQNSHSLVVAESSPKSLTMRLMVSNNSYIDYIYTLEPGSYMVDFDVRLVGMNEVLASNQNFLDLKWQFYVPGQEKGRKFEDQYSTIYFKHKDDEVDYLSETKDDDSESIPTKVKWISYKQQFFATTLIADNFFLNADINQNKTIDDPKYLKFYQSAIGVPFNNSSNESINMQFYFGPTHYTSLKKFDLDLEQMVPLGWGIFGWVNRFAIIPVFNFLGSFISNYGIIILLLTILIKLVLFPLTYKSYMSSAKMRVLKPQVEELTKNIPKEKSMEKQQKTMEFYKKAGVNPMGGCLPMALQMPILIAMFRFFPASIELRQQSFLWATDLSSYDSIVSWTTHIPLLSDFYGNHISLFTLLMTISTIFYTRLNQSQMGDMNSQMPGMKTMMYFFPVMMLFWFNSYASGLSYYYLVANLITFGQMFLIKRFVDEKAIIKQMESNKKKPVKKSNFQARLEKMQKERTQATSKKKK</sequence>
<feature type="domain" description="Membrane insertase YidC N-terminal" evidence="16">
    <location>
        <begin position="81"/>
        <end position="342"/>
    </location>
</feature>
<comment type="function">
    <text evidence="13">Required for the insertion and/or proper folding and/or complex formation of integral membrane proteins into the membrane. Involved in integration of membrane proteins that insert both dependently and independently of the Sec translocase complex, as well as at least some lipoproteins. Aids folding of multispanning membrane proteins.</text>
</comment>
<evidence type="ECO:0000256" key="4">
    <source>
        <dbReference type="ARBA" id="ARBA00022448"/>
    </source>
</evidence>
<keyword evidence="18" id="KW-1185">Reference proteome</keyword>
<evidence type="ECO:0000256" key="11">
    <source>
        <dbReference type="ARBA" id="ARBA00033245"/>
    </source>
</evidence>
<dbReference type="PRINTS" id="PR00701">
    <property type="entry name" value="60KDINNERMP"/>
</dbReference>
<evidence type="ECO:0000259" key="15">
    <source>
        <dbReference type="Pfam" id="PF02096"/>
    </source>
</evidence>
<dbReference type="InterPro" id="IPR038221">
    <property type="entry name" value="YidC_periplasmic_sf"/>
</dbReference>
<comment type="subunit">
    <text evidence="13">Interacts with the Sec translocase complex via SecD. Specifically interacts with transmembrane segments of nascent integral membrane proteins during membrane integration.</text>
</comment>
<evidence type="ECO:0000256" key="14">
    <source>
        <dbReference type="SAM" id="MobiDB-lite"/>
    </source>
</evidence>
<keyword evidence="4 13" id="KW-0813">Transport</keyword>
<evidence type="ECO:0000256" key="10">
    <source>
        <dbReference type="ARBA" id="ARBA00023186"/>
    </source>
</evidence>
<keyword evidence="5 13" id="KW-1003">Cell membrane</keyword>
<organism evidence="17 18">
    <name type="scientific">Candidatus Venteria ishoeyi</name>
    <dbReference type="NCBI Taxonomy" id="1899563"/>
    <lineage>
        <taxon>Bacteria</taxon>
        <taxon>Pseudomonadati</taxon>
        <taxon>Pseudomonadota</taxon>
        <taxon>Gammaproteobacteria</taxon>
        <taxon>Thiotrichales</taxon>
        <taxon>Thiotrichaceae</taxon>
        <taxon>Venteria</taxon>
    </lineage>
</organism>
<dbReference type="Pfam" id="PF02096">
    <property type="entry name" value="60KD_IMP"/>
    <property type="match status" value="1"/>
</dbReference>
<feature type="transmembrane region" description="Helical" evidence="13">
    <location>
        <begin position="430"/>
        <end position="453"/>
    </location>
</feature>
<dbReference type="Gene3D" id="2.70.98.90">
    <property type="match status" value="1"/>
</dbReference>
<keyword evidence="10 13" id="KW-0143">Chaperone</keyword>
<evidence type="ECO:0000256" key="12">
    <source>
        <dbReference type="ARBA" id="ARBA00033342"/>
    </source>
</evidence>
<feature type="transmembrane region" description="Helical" evidence="13">
    <location>
        <begin position="529"/>
        <end position="545"/>
    </location>
</feature>
<dbReference type="InterPro" id="IPR047196">
    <property type="entry name" value="YidC_ALB_C"/>
</dbReference>
<feature type="transmembrane region" description="Helical" evidence="13">
    <location>
        <begin position="366"/>
        <end position="386"/>
    </location>
</feature>
<comment type="similarity">
    <text evidence="2 13">Belongs to the OXA1/ALB3/YidC family. Type 1 subfamily.</text>
</comment>
<dbReference type="CDD" id="cd19961">
    <property type="entry name" value="EcYidC-like_peri"/>
    <property type="match status" value="1"/>
</dbReference>
<evidence type="ECO:0000313" key="17">
    <source>
        <dbReference type="EMBL" id="SEH06450.1"/>
    </source>
</evidence>
<dbReference type="InterPro" id="IPR019998">
    <property type="entry name" value="Membr_insert_YidC"/>
</dbReference>
<protein>
    <recommendedName>
        <fullName evidence="3 13">Membrane protein insertase YidC</fullName>
    </recommendedName>
    <alternativeName>
        <fullName evidence="12 13">Foldase YidC</fullName>
    </alternativeName>
    <alternativeName>
        <fullName evidence="11 13">Membrane integrase YidC</fullName>
    </alternativeName>
    <alternativeName>
        <fullName evidence="13">Membrane protein YidC</fullName>
    </alternativeName>
</protein>
<dbReference type="InterPro" id="IPR028055">
    <property type="entry name" value="YidC/Oxa/ALB_C"/>
</dbReference>